<keyword evidence="9" id="KW-1015">Disulfide bond</keyword>
<evidence type="ECO:0000256" key="7">
    <source>
        <dbReference type="ARBA" id="ARBA00022989"/>
    </source>
</evidence>
<reference evidence="12" key="1">
    <citation type="submission" date="2022-01" db="EMBL/GenBank/DDBJ databases">
        <authorList>
            <person name="King R."/>
        </authorList>
    </citation>
    <scope>NUCLEOTIDE SEQUENCE</scope>
</reference>
<dbReference type="PANTHER" id="PTHR11923">
    <property type="entry name" value="SCAVENGER RECEPTOR CLASS B TYPE-1 SR-B1"/>
    <property type="match status" value="1"/>
</dbReference>
<evidence type="ECO:0000256" key="9">
    <source>
        <dbReference type="ARBA" id="ARBA00023157"/>
    </source>
</evidence>
<evidence type="ECO:0000256" key="10">
    <source>
        <dbReference type="ARBA" id="ARBA00023170"/>
    </source>
</evidence>
<dbReference type="GO" id="GO:0005044">
    <property type="term" value="F:scavenger receptor activity"/>
    <property type="evidence" value="ECO:0007669"/>
    <property type="project" value="TreeGrafter"/>
</dbReference>
<evidence type="ECO:0000256" key="5">
    <source>
        <dbReference type="ARBA" id="ARBA00022692"/>
    </source>
</evidence>
<dbReference type="Pfam" id="PF01130">
    <property type="entry name" value="CD36"/>
    <property type="match status" value="1"/>
</dbReference>
<proteinExistence type="inferred from homology"/>
<gene>
    <name evidence="12" type="ORF">PSYICH_LOCUS8752</name>
</gene>
<organism evidence="12 13">
    <name type="scientific">Psylliodes chrysocephalus</name>
    <dbReference type="NCBI Taxonomy" id="3402493"/>
    <lineage>
        <taxon>Eukaryota</taxon>
        <taxon>Metazoa</taxon>
        <taxon>Ecdysozoa</taxon>
        <taxon>Arthropoda</taxon>
        <taxon>Hexapoda</taxon>
        <taxon>Insecta</taxon>
        <taxon>Pterygota</taxon>
        <taxon>Neoptera</taxon>
        <taxon>Endopterygota</taxon>
        <taxon>Coleoptera</taxon>
        <taxon>Polyphaga</taxon>
        <taxon>Cucujiformia</taxon>
        <taxon>Chrysomeloidea</taxon>
        <taxon>Chrysomelidae</taxon>
        <taxon>Galerucinae</taxon>
        <taxon>Alticini</taxon>
        <taxon>Psylliodes</taxon>
    </lineage>
</organism>
<comment type="similarity">
    <text evidence="2">Belongs to the CD36 family.</text>
</comment>
<evidence type="ECO:0000256" key="11">
    <source>
        <dbReference type="ARBA" id="ARBA00023180"/>
    </source>
</evidence>
<keyword evidence="11" id="KW-0325">Glycoprotein</keyword>
<evidence type="ECO:0008006" key="14">
    <source>
        <dbReference type="Google" id="ProtNLM"/>
    </source>
</evidence>
<evidence type="ECO:0000313" key="12">
    <source>
        <dbReference type="EMBL" id="CAH1107864.1"/>
    </source>
</evidence>
<keyword evidence="3" id="KW-1003">Cell membrane</keyword>
<dbReference type="InterPro" id="IPR002159">
    <property type="entry name" value="CD36_fam"/>
</dbReference>
<evidence type="ECO:0000256" key="2">
    <source>
        <dbReference type="ARBA" id="ARBA00010532"/>
    </source>
</evidence>
<evidence type="ECO:0000256" key="6">
    <source>
        <dbReference type="ARBA" id="ARBA00022725"/>
    </source>
</evidence>
<protein>
    <recommendedName>
        <fullName evidence="14">Sensory neuron membrane protein 1</fullName>
    </recommendedName>
</protein>
<dbReference type="PANTHER" id="PTHR11923:SF69">
    <property type="entry name" value="SENSORY NEURON MEMBRANE PROTEIN 1"/>
    <property type="match status" value="1"/>
</dbReference>
<dbReference type="OrthoDB" id="10024078at2759"/>
<comment type="subcellular location">
    <subcellularLocation>
        <location evidence="1">Cell membrane</location>
        <topology evidence="1">Multi-pass membrane protein</topology>
    </subcellularLocation>
</comment>
<keyword evidence="6" id="KW-0552">Olfaction</keyword>
<evidence type="ECO:0000256" key="8">
    <source>
        <dbReference type="ARBA" id="ARBA00023136"/>
    </source>
</evidence>
<dbReference type="GO" id="GO:0005737">
    <property type="term" value="C:cytoplasm"/>
    <property type="evidence" value="ECO:0007669"/>
    <property type="project" value="TreeGrafter"/>
</dbReference>
<evidence type="ECO:0000313" key="13">
    <source>
        <dbReference type="Proteomes" id="UP001153636"/>
    </source>
</evidence>
<name>A0A9P0CT80_9CUCU</name>
<keyword evidence="5" id="KW-0812">Transmembrane</keyword>
<dbReference type="PRINTS" id="PR01609">
    <property type="entry name" value="CD36FAMILY"/>
</dbReference>
<evidence type="ECO:0000256" key="1">
    <source>
        <dbReference type="ARBA" id="ARBA00004651"/>
    </source>
</evidence>
<dbReference type="Proteomes" id="UP001153636">
    <property type="component" value="Chromosome 3"/>
</dbReference>
<dbReference type="GO" id="GO:0007608">
    <property type="term" value="P:sensory perception of smell"/>
    <property type="evidence" value="ECO:0007669"/>
    <property type="project" value="UniProtKB-KW"/>
</dbReference>
<dbReference type="GO" id="GO:0005886">
    <property type="term" value="C:plasma membrane"/>
    <property type="evidence" value="ECO:0007669"/>
    <property type="project" value="UniProtKB-SubCell"/>
</dbReference>
<keyword evidence="13" id="KW-1185">Reference proteome</keyword>
<sequence>MHVLSAKIMVNLGPKTEIRDMFLELPFPLKFKVYLFNITNPMEVQNGALPAVTEIGPFCYNEWKVKVNIGDDEKSDTISYIPKDTYMKTMDPGCKSGQTEVTLPHALLIGTVNTVNRTKPGALAVVNKAIKSIFNSPTSIFLTAKADDIIFSGVDINCKVTDFAGKATCMELKESGTLLERDGRILFSFLGLKNGTLQKRIKALRGTKNYHDVGRIVEYNSTKIMSVWSTKECNKIRGTDGTIFPPMLKKEEGIVNFSPDICRSLVPFWVKKTKYDGISVNKYTASLGDMSANKEDKCYCYTPDTCLKKGLMDLYKCGGIPIYISMPHFYDSDKSYLEGIEGLNPNQEDHEISILFEQLTGSPVQVRKRLQFNMPLEANKKIELFRNLTNTVIPLFWIEEEEEDE</sequence>
<keyword evidence="7" id="KW-1133">Transmembrane helix</keyword>
<evidence type="ECO:0000256" key="3">
    <source>
        <dbReference type="ARBA" id="ARBA00022475"/>
    </source>
</evidence>
<keyword evidence="10" id="KW-0675">Receptor</keyword>
<keyword evidence="4" id="KW-0716">Sensory transduction</keyword>
<dbReference type="AlphaFoldDB" id="A0A9P0CT80"/>
<evidence type="ECO:0000256" key="4">
    <source>
        <dbReference type="ARBA" id="ARBA00022606"/>
    </source>
</evidence>
<keyword evidence="8" id="KW-0472">Membrane</keyword>
<dbReference type="EMBL" id="OV651815">
    <property type="protein sequence ID" value="CAH1107864.1"/>
    <property type="molecule type" value="Genomic_DNA"/>
</dbReference>
<accession>A0A9P0CT80</accession>